<evidence type="ECO:0000313" key="1">
    <source>
        <dbReference type="EMBL" id="MCH7321586.1"/>
    </source>
</evidence>
<dbReference type="Proteomes" id="UP001316087">
    <property type="component" value="Unassembled WGS sequence"/>
</dbReference>
<gene>
    <name evidence="1" type="ORF">LZ480_06730</name>
</gene>
<comment type="caution">
    <text evidence="1">The sequence shown here is derived from an EMBL/GenBank/DDBJ whole genome shotgun (WGS) entry which is preliminary data.</text>
</comment>
<dbReference type="RefSeq" id="WP_241368609.1">
    <property type="nucleotide sequence ID" value="NZ_JAKZFC010000001.1"/>
</dbReference>
<organism evidence="1 2">
    <name type="scientific">Solibacillus palustris</name>
    <dbReference type="NCBI Taxonomy" id="2908203"/>
    <lineage>
        <taxon>Bacteria</taxon>
        <taxon>Bacillati</taxon>
        <taxon>Bacillota</taxon>
        <taxon>Bacilli</taxon>
        <taxon>Bacillales</taxon>
        <taxon>Caryophanaceae</taxon>
        <taxon>Solibacillus</taxon>
    </lineage>
</organism>
<reference evidence="1 2" key="1">
    <citation type="submission" date="2022-03" db="EMBL/GenBank/DDBJ databases">
        <authorList>
            <person name="Jo J.-H."/>
            <person name="Im W.-T."/>
        </authorList>
    </citation>
    <scope>NUCLEOTIDE SEQUENCE [LARGE SCALE GENOMIC DNA]</scope>
    <source>
        <strain evidence="1 2">MA9</strain>
    </source>
</reference>
<dbReference type="EMBL" id="JAKZFC010000001">
    <property type="protein sequence ID" value="MCH7321586.1"/>
    <property type="molecule type" value="Genomic_DNA"/>
</dbReference>
<protein>
    <submittedName>
        <fullName evidence="1">Serine protease</fullName>
    </submittedName>
</protein>
<dbReference type="GO" id="GO:0006508">
    <property type="term" value="P:proteolysis"/>
    <property type="evidence" value="ECO:0007669"/>
    <property type="project" value="UniProtKB-KW"/>
</dbReference>
<dbReference type="GO" id="GO:0008233">
    <property type="term" value="F:peptidase activity"/>
    <property type="evidence" value="ECO:0007669"/>
    <property type="project" value="UniProtKB-KW"/>
</dbReference>
<sequence length="207" mass="24797">MNVLDSKDSLFFLTEEQQQYYSQWHHYEYYFSLLRHEFLHTPYVLLTMADFGVFYYYDDKKLPVVNSENAFVFLLRQFMLDTTMKNQKLHRMKAITVGNPVQSLIAAAATTNLFLDGLRDVLREIPKDDLVFFSKYSNNSMLLYDPRFLLKEGYPKRLVQLETTILKELRNWIQVNNDLFSEKVQQIIRMLDEISIIERELFSEFQL</sequence>
<evidence type="ECO:0000313" key="2">
    <source>
        <dbReference type="Proteomes" id="UP001316087"/>
    </source>
</evidence>
<proteinExistence type="predicted"/>
<accession>A0ABS9UB60</accession>
<name>A0ABS9UB60_9BACL</name>
<keyword evidence="1" id="KW-0645">Protease</keyword>
<keyword evidence="2" id="KW-1185">Reference proteome</keyword>
<keyword evidence="1" id="KW-0378">Hydrolase</keyword>